<dbReference type="Proteomes" id="UP000292957">
    <property type="component" value="Unassembled WGS sequence"/>
</dbReference>
<reference evidence="1" key="1">
    <citation type="submission" date="2019-01" db="EMBL/GenBank/DDBJ databases">
        <title>Draft genome sequences of three monokaryotic isolates of the white-rot basidiomycete fungus Dichomitus squalens.</title>
        <authorList>
            <consortium name="DOE Joint Genome Institute"/>
            <person name="Lopez S.C."/>
            <person name="Andreopoulos B."/>
            <person name="Pangilinan J."/>
            <person name="Lipzen A."/>
            <person name="Riley R."/>
            <person name="Ahrendt S."/>
            <person name="Ng V."/>
            <person name="Barry K."/>
            <person name="Daum C."/>
            <person name="Grigoriev I.V."/>
            <person name="Hilden K.S."/>
            <person name="Makela M.R."/>
            <person name="de Vries R.P."/>
        </authorList>
    </citation>
    <scope>NUCLEOTIDE SEQUENCE [LARGE SCALE GENOMIC DNA]</scope>
    <source>
        <strain evidence="1">OM18370.1</strain>
    </source>
</reference>
<gene>
    <name evidence="1" type="ORF">BD311DRAFT_128227</name>
</gene>
<accession>A0A4Q9M719</accession>
<dbReference type="EMBL" id="ML143530">
    <property type="protein sequence ID" value="TBU22699.1"/>
    <property type="molecule type" value="Genomic_DNA"/>
</dbReference>
<protein>
    <submittedName>
        <fullName evidence="1">Uncharacterized protein</fullName>
    </submittedName>
</protein>
<dbReference type="AlphaFoldDB" id="A0A4Q9M719"/>
<name>A0A4Q9M719_9APHY</name>
<organism evidence="1">
    <name type="scientific">Dichomitus squalens</name>
    <dbReference type="NCBI Taxonomy" id="114155"/>
    <lineage>
        <taxon>Eukaryota</taxon>
        <taxon>Fungi</taxon>
        <taxon>Dikarya</taxon>
        <taxon>Basidiomycota</taxon>
        <taxon>Agaricomycotina</taxon>
        <taxon>Agaricomycetes</taxon>
        <taxon>Polyporales</taxon>
        <taxon>Polyporaceae</taxon>
        <taxon>Dichomitus</taxon>
    </lineage>
</organism>
<sequence>MSAVHSTMCTGILFNVGKRPQHLTTEWSATGIVTAFRSGVGKCPATRFRTIDWSILTPTNVIRRRRSVGQYARRSASNQCTQTRSFTTRQPNLMTSNGGADRYAPLPRINVQPAYDMQLSMNGLGAMSPGEPNFQFLAHFLGDTGITRPGRWTSVPNEFTVHRQSRPPVIAYKHRRLHVAYLD</sequence>
<evidence type="ECO:0000313" key="1">
    <source>
        <dbReference type="EMBL" id="TBU22699.1"/>
    </source>
</evidence>
<proteinExistence type="predicted"/>